<evidence type="ECO:0000313" key="3">
    <source>
        <dbReference type="EMBL" id="PTX20002.1"/>
    </source>
</evidence>
<dbReference type="GO" id="GO:0005829">
    <property type="term" value="C:cytosol"/>
    <property type="evidence" value="ECO:0007669"/>
    <property type="project" value="TreeGrafter"/>
</dbReference>
<dbReference type="EMBL" id="QBKI01000003">
    <property type="protein sequence ID" value="PTX20002.1"/>
    <property type="molecule type" value="Genomic_DNA"/>
</dbReference>
<dbReference type="SMART" id="SM00260">
    <property type="entry name" value="CheW"/>
    <property type="match status" value="1"/>
</dbReference>
<feature type="compositionally biased region" description="Low complexity" evidence="1">
    <location>
        <begin position="14"/>
        <end position="33"/>
    </location>
</feature>
<comment type="caution">
    <text evidence="3">The sequence shown here is derived from an EMBL/GenBank/DDBJ whole genome shotgun (WGS) entry which is preliminary data.</text>
</comment>
<reference evidence="3 4" key="1">
    <citation type="submission" date="2018-04" db="EMBL/GenBank/DDBJ databases">
        <title>Genomic Encyclopedia of Archaeal and Bacterial Type Strains, Phase II (KMG-II): from individual species to whole genera.</title>
        <authorList>
            <person name="Goeker M."/>
        </authorList>
    </citation>
    <scope>NUCLEOTIDE SEQUENCE [LARGE SCALE GENOMIC DNA]</scope>
    <source>
        <strain evidence="3 4">DSM 100162</strain>
    </source>
</reference>
<protein>
    <submittedName>
        <fullName evidence="3">Purine-binding chemotaxis protein CheW</fullName>
    </submittedName>
</protein>
<evidence type="ECO:0000259" key="2">
    <source>
        <dbReference type="PROSITE" id="PS50851"/>
    </source>
</evidence>
<dbReference type="RefSeq" id="WP_108211042.1">
    <property type="nucleotide sequence ID" value="NZ_QBKI01000003.1"/>
</dbReference>
<evidence type="ECO:0000256" key="1">
    <source>
        <dbReference type="SAM" id="MobiDB-lite"/>
    </source>
</evidence>
<feature type="region of interest" description="Disordered" evidence="1">
    <location>
        <begin position="1"/>
        <end position="36"/>
    </location>
</feature>
<dbReference type="InterPro" id="IPR039315">
    <property type="entry name" value="CheW"/>
</dbReference>
<dbReference type="Proteomes" id="UP000244225">
    <property type="component" value="Unassembled WGS sequence"/>
</dbReference>
<evidence type="ECO:0000313" key="4">
    <source>
        <dbReference type="Proteomes" id="UP000244225"/>
    </source>
</evidence>
<dbReference type="OrthoDB" id="9794382at2"/>
<dbReference type="AlphaFoldDB" id="A0A2T5YL43"/>
<dbReference type="GO" id="GO:0006935">
    <property type="term" value="P:chemotaxis"/>
    <property type="evidence" value="ECO:0007669"/>
    <property type="project" value="InterPro"/>
</dbReference>
<accession>A0A2T5YL43</accession>
<dbReference type="InterPro" id="IPR002545">
    <property type="entry name" value="CheW-lke_dom"/>
</dbReference>
<organism evidence="3 4">
    <name type="scientific">Pontibacter mucosus</name>
    <dbReference type="NCBI Taxonomy" id="1649266"/>
    <lineage>
        <taxon>Bacteria</taxon>
        <taxon>Pseudomonadati</taxon>
        <taxon>Bacteroidota</taxon>
        <taxon>Cytophagia</taxon>
        <taxon>Cytophagales</taxon>
        <taxon>Hymenobacteraceae</taxon>
        <taxon>Pontibacter</taxon>
    </lineage>
</organism>
<proteinExistence type="predicted"/>
<gene>
    <name evidence="3" type="ORF">C8N40_10374</name>
</gene>
<dbReference type="Pfam" id="PF01584">
    <property type="entry name" value="CheW"/>
    <property type="match status" value="1"/>
</dbReference>
<dbReference type="PANTHER" id="PTHR22617:SF23">
    <property type="entry name" value="CHEMOTAXIS PROTEIN CHEW"/>
    <property type="match status" value="1"/>
</dbReference>
<dbReference type="Gene3D" id="2.30.30.40">
    <property type="entry name" value="SH3 Domains"/>
    <property type="match status" value="1"/>
</dbReference>
<name>A0A2T5YL43_9BACT</name>
<dbReference type="GO" id="GO:0007165">
    <property type="term" value="P:signal transduction"/>
    <property type="evidence" value="ECO:0007669"/>
    <property type="project" value="InterPro"/>
</dbReference>
<sequence length="203" mass="22120">MPKTSKTNKKAEPEAALTAPPETTSAEVAASEAGKGEATVSEAARELVSPEMVHLIVFKLGTEEYAIRIDQVKEVTVTPEITRMPRTPDFVKGVANIRGDIIAIIDLARRFNIRPDAAAVGVSSSYTLVVETDTYSIGVDVKEVPQSLNLPLTKIDKTPSFLQDVSVSENFIEGIAKTDNRLIIVLDMHKILTHEEVNQLPNL</sequence>
<dbReference type="InterPro" id="IPR036061">
    <property type="entry name" value="CheW-like_dom_sf"/>
</dbReference>
<feature type="domain" description="CheW-like" evidence="2">
    <location>
        <begin position="52"/>
        <end position="197"/>
    </location>
</feature>
<dbReference type="SUPFAM" id="SSF50341">
    <property type="entry name" value="CheW-like"/>
    <property type="match status" value="1"/>
</dbReference>
<dbReference type="Gene3D" id="2.40.50.180">
    <property type="entry name" value="CheA-289, Domain 4"/>
    <property type="match status" value="1"/>
</dbReference>
<dbReference type="PANTHER" id="PTHR22617">
    <property type="entry name" value="CHEMOTAXIS SENSOR HISTIDINE KINASE-RELATED"/>
    <property type="match status" value="1"/>
</dbReference>
<keyword evidence="4" id="KW-1185">Reference proteome</keyword>
<dbReference type="PROSITE" id="PS50851">
    <property type="entry name" value="CHEW"/>
    <property type="match status" value="1"/>
</dbReference>